<dbReference type="Gene3D" id="1.25.40.10">
    <property type="entry name" value="Tetratricopeptide repeat domain"/>
    <property type="match status" value="1"/>
</dbReference>
<dbReference type="AlphaFoldDB" id="A4CI23"/>
<evidence type="ECO:0000259" key="6">
    <source>
        <dbReference type="PROSITE" id="PS51123"/>
    </source>
</evidence>
<gene>
    <name evidence="7" type="ordered locus">RB2501_06765</name>
</gene>
<dbReference type="eggNOG" id="COG0823">
    <property type="taxonomic scope" value="Bacteria"/>
</dbReference>
<dbReference type="GO" id="GO:0009279">
    <property type="term" value="C:cell outer membrane"/>
    <property type="evidence" value="ECO:0007669"/>
    <property type="project" value="UniProtKB-SubCell"/>
</dbReference>
<dbReference type="SUPFAM" id="SSF49464">
    <property type="entry name" value="Carboxypeptidase regulatory domain-like"/>
    <property type="match status" value="1"/>
</dbReference>
<dbReference type="InterPro" id="IPR011990">
    <property type="entry name" value="TPR-like_helical_dom_sf"/>
</dbReference>
<accession>A4CI23</accession>
<proteinExistence type="predicted"/>
<dbReference type="STRING" id="313596.RB2501_06765"/>
<dbReference type="SUPFAM" id="SSF103088">
    <property type="entry name" value="OmpA-like"/>
    <property type="match status" value="1"/>
</dbReference>
<keyword evidence="2 4" id="KW-0472">Membrane</keyword>
<dbReference type="InterPro" id="IPR036737">
    <property type="entry name" value="OmpA-like_sf"/>
</dbReference>
<dbReference type="Gene3D" id="2.120.10.30">
    <property type="entry name" value="TolB, C-terminal domain"/>
    <property type="match status" value="1"/>
</dbReference>
<dbReference type="OrthoDB" id="9809364at2"/>
<comment type="subcellular location">
    <subcellularLocation>
        <location evidence="1">Cell outer membrane</location>
    </subcellularLocation>
</comment>
<dbReference type="InterPro" id="IPR011659">
    <property type="entry name" value="WD40"/>
</dbReference>
<dbReference type="Gene3D" id="3.30.1330.60">
    <property type="entry name" value="OmpA-like domain"/>
    <property type="match status" value="1"/>
</dbReference>
<evidence type="ECO:0000313" key="7">
    <source>
        <dbReference type="EMBL" id="EAR16581.1"/>
    </source>
</evidence>
<feature type="domain" description="OmpA-like" evidence="6">
    <location>
        <begin position="710"/>
        <end position="832"/>
    </location>
</feature>
<keyword evidence="3" id="KW-0998">Cell outer membrane</keyword>
<dbReference type="PRINTS" id="PR01021">
    <property type="entry name" value="OMPADOMAIN"/>
</dbReference>
<dbReference type="eggNOG" id="COG2885">
    <property type="taxonomic scope" value="Bacteria"/>
</dbReference>
<dbReference type="KEGG" id="rbi:RB2501_06765"/>
<organism evidence="7 8">
    <name type="scientific">Robiginitalea biformata (strain ATCC BAA-864 / DSM 15991 / KCTC 12146 / HTCC2501)</name>
    <dbReference type="NCBI Taxonomy" id="313596"/>
    <lineage>
        <taxon>Bacteria</taxon>
        <taxon>Pseudomonadati</taxon>
        <taxon>Bacteroidota</taxon>
        <taxon>Flavobacteriia</taxon>
        <taxon>Flavobacteriales</taxon>
        <taxon>Flavobacteriaceae</taxon>
        <taxon>Robiginitalea</taxon>
    </lineage>
</organism>
<dbReference type="PROSITE" id="PS51123">
    <property type="entry name" value="OMPA_2"/>
    <property type="match status" value="1"/>
</dbReference>
<dbReference type="InterPro" id="IPR006664">
    <property type="entry name" value="OMP_bac"/>
</dbReference>
<dbReference type="CDD" id="cd07185">
    <property type="entry name" value="OmpA_C-like"/>
    <property type="match status" value="1"/>
</dbReference>
<dbReference type="Pfam" id="PF00691">
    <property type="entry name" value="OmpA"/>
    <property type="match status" value="1"/>
</dbReference>
<reference evidence="7 8" key="1">
    <citation type="journal article" date="2009" name="J. Bacteriol.">
        <title>Complete genome sequence of Robiginitalea biformata HTCC2501.</title>
        <authorList>
            <person name="Oh H.M."/>
            <person name="Giovannoni S.J."/>
            <person name="Lee K."/>
            <person name="Ferriera S."/>
            <person name="Johnson J."/>
            <person name="Cho J.C."/>
        </authorList>
    </citation>
    <scope>NUCLEOTIDE SEQUENCE [LARGE SCALE GENOMIC DNA]</scope>
    <source>
        <strain evidence="8">ATCC BAA-864 / HTCC2501 / KCTC 12146</strain>
    </source>
</reference>
<protein>
    <submittedName>
        <fullName evidence="7">OmpA family protein</fullName>
    </submittedName>
</protein>
<evidence type="ECO:0000256" key="3">
    <source>
        <dbReference type="ARBA" id="ARBA00023237"/>
    </source>
</evidence>
<dbReference type="PANTHER" id="PTHR30329">
    <property type="entry name" value="STATOR ELEMENT OF FLAGELLAR MOTOR COMPLEX"/>
    <property type="match status" value="1"/>
</dbReference>
<evidence type="ECO:0000256" key="5">
    <source>
        <dbReference type="SAM" id="MobiDB-lite"/>
    </source>
</evidence>
<evidence type="ECO:0000313" key="8">
    <source>
        <dbReference type="Proteomes" id="UP000009049"/>
    </source>
</evidence>
<dbReference type="Gene3D" id="2.60.40.1120">
    <property type="entry name" value="Carboxypeptidase-like, regulatory domain"/>
    <property type="match status" value="1"/>
</dbReference>
<feature type="region of interest" description="Disordered" evidence="5">
    <location>
        <begin position="1"/>
        <end position="26"/>
    </location>
</feature>
<dbReference type="EMBL" id="CP001712">
    <property type="protein sequence ID" value="EAR16581.1"/>
    <property type="molecule type" value="Genomic_DNA"/>
</dbReference>
<dbReference type="InterPro" id="IPR050330">
    <property type="entry name" value="Bact_OuterMem_StrucFunc"/>
</dbReference>
<dbReference type="InterPro" id="IPR008969">
    <property type="entry name" value="CarboxyPept-like_regulatory"/>
</dbReference>
<evidence type="ECO:0000256" key="4">
    <source>
        <dbReference type="PROSITE-ProRule" id="PRU00473"/>
    </source>
</evidence>
<dbReference type="Pfam" id="PF13620">
    <property type="entry name" value="CarboxypepD_reg"/>
    <property type="match status" value="1"/>
</dbReference>
<evidence type="ECO:0000256" key="2">
    <source>
        <dbReference type="ARBA" id="ARBA00023136"/>
    </source>
</evidence>
<sequence length="832" mass="93306">MLPAQESPRAEWAAASPASVGNSPAAADADYEAGLPAERTNIFDEAAFTARASEAGIPVRRFGRPASVSDGFYLIVGVFKEGKNLRRSVRKLKRQGLDAGSFINPENNLNYVYASHYTIPEEALLGATSQLDGNYQGDLWILINGEISPAPELRAPADEFSAGTSPGIAGKESAMGQAGRQAAAETPIQVSTGQGTPQQTNRTVLLQRADRYFDIMWYAEAARLYEQLLDRDENAYSFEIIRKVADAHYFNTDMERAYHWYDILYDRYGDEMSAANLFKYAHALKGNGKYGRARRIMRLYDKVTDAGRSGEAGQNRLLRETVMDNILNREAAYGIRNLDVNSKYSEFGPMFYQEDQIVFASSVDSAFFHTRRYKWNNQPYLDLYVSRLNAEGDNLEHGVKFSKTLNTKYHEAGVAFSPDKQTVYFTRNNYGKRLRRDKNGVNHLKLYRSRKVGDEWTEAEELPFNGESYSTGHPALSPDGKQLYFVSDMPGTIGGTDIFVVDVLGDGTFSEPRNLGPGINTPQKEMFPFITGRKLYFSSNGHVGLGGLDIFQVSFDEEIGFLEVENLGQPINSKKDDFSYIVDEATQKGFFASNRVGGKGDDDLYSFQRLLPEETNENAIAGVVTDLVTGDAIPEALVTLLDANNRKLKEIVTEADGSFVFQDLDSNTRYRILVEKATYSEQQEEVATRDNEQVDVELPMRKLQERIVVEDGVRKLKTGPIYFNFDKHNIRSDAAEELDKLVAVMQEYPSMVIAIESHTDSRGSSVYNRYLSDLRAKSTRAYLIENGIDPSRIQSAKGYGEDRLLNDCDGSVRCTSQQHQLNRRSEFIVVDM</sequence>
<dbReference type="SUPFAM" id="SSF82171">
    <property type="entry name" value="DPP6 N-terminal domain-like"/>
    <property type="match status" value="1"/>
</dbReference>
<dbReference type="InterPro" id="IPR006665">
    <property type="entry name" value="OmpA-like"/>
</dbReference>
<dbReference type="InterPro" id="IPR011042">
    <property type="entry name" value="6-blade_b-propeller_TolB-like"/>
</dbReference>
<evidence type="ECO:0000256" key="1">
    <source>
        <dbReference type="ARBA" id="ARBA00004442"/>
    </source>
</evidence>
<dbReference type="HOGENOM" id="CLU_014978_0_0_10"/>
<name>A4CI23_ROBBH</name>
<dbReference type="Proteomes" id="UP000009049">
    <property type="component" value="Chromosome"/>
</dbReference>
<dbReference type="PANTHER" id="PTHR30329:SF21">
    <property type="entry name" value="LIPOPROTEIN YIAD-RELATED"/>
    <property type="match status" value="1"/>
</dbReference>
<keyword evidence="8" id="KW-1185">Reference proteome</keyword>
<dbReference type="Pfam" id="PF07676">
    <property type="entry name" value="PD40"/>
    <property type="match status" value="3"/>
</dbReference>